<evidence type="ECO:0000256" key="1">
    <source>
        <dbReference type="SAM" id="Phobius"/>
    </source>
</evidence>
<dbReference type="KEGG" id="fgl:EM308_04435"/>
<proteinExistence type="predicted"/>
<feature type="transmembrane region" description="Helical" evidence="1">
    <location>
        <begin position="109"/>
        <end position="127"/>
    </location>
</feature>
<dbReference type="RefSeq" id="WP_035632814.1">
    <property type="nucleotide sequence ID" value="NZ_CP017479.1"/>
</dbReference>
<reference evidence="2 3" key="1">
    <citation type="submission" date="2016-10" db="EMBL/GenBank/DDBJ databases">
        <title>Flavobacterium gilvum sp. nov., isolated from stream water.</title>
        <authorList>
            <person name="Shin S.-K."/>
            <person name="Cho Y.-J."/>
            <person name="Yi H."/>
        </authorList>
    </citation>
    <scope>NUCLEOTIDE SEQUENCE [LARGE SCALE GENOMIC DNA]</scope>
    <source>
        <strain evidence="2 3">EM1308</strain>
    </source>
</reference>
<gene>
    <name evidence="2" type="ORF">EM308_04435</name>
</gene>
<name>A0AAC9I2J8_9FLAO</name>
<dbReference type="EMBL" id="CP017479">
    <property type="protein sequence ID" value="AOW08810.1"/>
    <property type="molecule type" value="Genomic_DNA"/>
</dbReference>
<dbReference type="AlphaFoldDB" id="A0AAC9I2J8"/>
<keyword evidence="1" id="KW-0812">Transmembrane</keyword>
<keyword evidence="3" id="KW-1185">Reference proteome</keyword>
<keyword evidence="1" id="KW-0472">Membrane</keyword>
<dbReference type="Proteomes" id="UP000175968">
    <property type="component" value="Chromosome"/>
</dbReference>
<feature type="transmembrane region" description="Helical" evidence="1">
    <location>
        <begin position="133"/>
        <end position="151"/>
    </location>
</feature>
<feature type="transmembrane region" description="Helical" evidence="1">
    <location>
        <begin position="14"/>
        <end position="33"/>
    </location>
</feature>
<protein>
    <submittedName>
        <fullName evidence="2">Uncharacterized protein</fullName>
    </submittedName>
</protein>
<evidence type="ECO:0000313" key="2">
    <source>
        <dbReference type="EMBL" id="AOW08810.1"/>
    </source>
</evidence>
<evidence type="ECO:0000313" key="3">
    <source>
        <dbReference type="Proteomes" id="UP000175968"/>
    </source>
</evidence>
<feature type="transmembrane region" description="Helical" evidence="1">
    <location>
        <begin position="71"/>
        <end position="89"/>
    </location>
</feature>
<keyword evidence="1" id="KW-1133">Transmembrane helix</keyword>
<sequence length="164" mass="19803">MKINYLFPHRFKKFGWIVFISVLVFYVLCLFNQDLFNDYFEEKLNFKVFAIIDVDFWDRKTHFFKMIKNNIIDELILCPLIISGILVGFSKVKVEDEMVSKIRLESLVWATYVNYVILLFGLIFVYGMTFLDILYANIFSLLLFFIILFHWKLYQYNKMSSDEE</sequence>
<organism evidence="2 3">
    <name type="scientific">Flavobacterium gilvum</name>
    <dbReference type="NCBI Taxonomy" id="1492737"/>
    <lineage>
        <taxon>Bacteria</taxon>
        <taxon>Pseudomonadati</taxon>
        <taxon>Bacteroidota</taxon>
        <taxon>Flavobacteriia</taxon>
        <taxon>Flavobacteriales</taxon>
        <taxon>Flavobacteriaceae</taxon>
        <taxon>Flavobacterium</taxon>
    </lineage>
</organism>
<accession>A0AAC9I2J8</accession>